<dbReference type="RefSeq" id="WP_112991781.1">
    <property type="nucleotide sequence ID" value="NZ_PTLZ01000002.1"/>
</dbReference>
<evidence type="ECO:0000256" key="1">
    <source>
        <dbReference type="ARBA" id="ARBA00022448"/>
    </source>
</evidence>
<accession>A0A4R6G5F2</accession>
<dbReference type="Gene3D" id="2.40.50.100">
    <property type="match status" value="1"/>
</dbReference>
<dbReference type="Gene3D" id="1.10.287.470">
    <property type="entry name" value="Helix hairpin bin"/>
    <property type="match status" value="1"/>
</dbReference>
<dbReference type="Gene3D" id="2.40.30.170">
    <property type="match status" value="1"/>
</dbReference>
<dbReference type="Proteomes" id="UP000294737">
    <property type="component" value="Unassembled WGS sequence"/>
</dbReference>
<evidence type="ECO:0000313" key="5">
    <source>
        <dbReference type="EMBL" id="TDN89667.1"/>
    </source>
</evidence>
<comment type="caution">
    <text evidence="5">The sequence shown here is derived from an EMBL/GenBank/DDBJ whole genome shotgun (WGS) entry which is preliminary data.</text>
</comment>
<dbReference type="OrthoDB" id="7059230at2"/>
<keyword evidence="6" id="KW-1185">Reference proteome</keyword>
<dbReference type="AlphaFoldDB" id="A0A4R6G5F2"/>
<feature type="region of interest" description="Disordered" evidence="3">
    <location>
        <begin position="26"/>
        <end position="60"/>
    </location>
</feature>
<dbReference type="PANTHER" id="PTHR30097:SF4">
    <property type="entry name" value="SLR6042 PROTEIN"/>
    <property type="match status" value="1"/>
</dbReference>
<organism evidence="5 6">
    <name type="scientific">Herminiimonas fonticola</name>
    <dbReference type="NCBI Taxonomy" id="303380"/>
    <lineage>
        <taxon>Bacteria</taxon>
        <taxon>Pseudomonadati</taxon>
        <taxon>Pseudomonadota</taxon>
        <taxon>Betaproteobacteria</taxon>
        <taxon>Burkholderiales</taxon>
        <taxon>Oxalobacteraceae</taxon>
        <taxon>Herminiimonas</taxon>
    </lineage>
</organism>
<protein>
    <submittedName>
        <fullName evidence="5">Multidrug efflux pump subunit AcrA (Membrane-fusion protein)</fullName>
    </submittedName>
</protein>
<dbReference type="GO" id="GO:0015679">
    <property type="term" value="P:plasma membrane copper ion transport"/>
    <property type="evidence" value="ECO:0007669"/>
    <property type="project" value="TreeGrafter"/>
</dbReference>
<feature type="signal peptide" evidence="4">
    <location>
        <begin position="1"/>
        <end position="24"/>
    </location>
</feature>
<name>A0A4R6G5F2_9BURK</name>
<dbReference type="Gene3D" id="2.40.420.20">
    <property type="match status" value="1"/>
</dbReference>
<dbReference type="PANTHER" id="PTHR30097">
    <property type="entry name" value="CATION EFFLUX SYSTEM PROTEIN CUSB"/>
    <property type="match status" value="1"/>
</dbReference>
<keyword evidence="4" id="KW-0732">Signal</keyword>
<dbReference type="InterPro" id="IPR051909">
    <property type="entry name" value="MFP_Cation_Efflux"/>
</dbReference>
<feature type="chain" id="PRO_5021013227" evidence="4">
    <location>
        <begin position="25"/>
        <end position="373"/>
    </location>
</feature>
<keyword evidence="2" id="KW-0175">Coiled coil</keyword>
<reference evidence="5 6" key="1">
    <citation type="submission" date="2019-03" db="EMBL/GenBank/DDBJ databases">
        <title>Genomic Encyclopedia of Type Strains, Phase IV (KMG-IV): sequencing the most valuable type-strain genomes for metagenomic binning, comparative biology and taxonomic classification.</title>
        <authorList>
            <person name="Goeker M."/>
        </authorList>
    </citation>
    <scope>NUCLEOTIDE SEQUENCE [LARGE SCALE GENOMIC DNA]</scope>
    <source>
        <strain evidence="5 6">DSM 18555</strain>
    </source>
</reference>
<gene>
    <name evidence="5" type="ORF">EV677_1727</name>
</gene>
<keyword evidence="1" id="KW-0813">Transport</keyword>
<dbReference type="GO" id="GO:0060003">
    <property type="term" value="P:copper ion export"/>
    <property type="evidence" value="ECO:0007669"/>
    <property type="project" value="TreeGrafter"/>
</dbReference>
<sequence>MHNKLAYLVIPAFVLGLLSPIASGAPGAHGPDGEHLDGAVSGSGSGLARLPDGSVNVPKQAQRSMTIRTVMALENDHPLTVELNGRVAIDPNAGGRVQAPFSGRIEAGPKGLPVAGQRVEKGQILLRIKPVASAIDRGNQEAQLADLRANRVLAEQRVQRLESLEGSVSQKDIEASRAELSSLKGRERAVSASVVGSEAITAPASGIVATANVLSGQIVEARDVLFEIIDPDRMIIEATTTDVALANRIDQASLVSHPTIDLIMLGGGRSLRDGALPINFQAQGKGMALAIGQPVTVIAKLTEKVKGIALPAEALVRNPENQPIVWIKSGAERFIAQKVEARALDANTIVVVKGLAPENRVVVSGTALINQIR</sequence>
<dbReference type="SUPFAM" id="SSF111369">
    <property type="entry name" value="HlyD-like secretion proteins"/>
    <property type="match status" value="1"/>
</dbReference>
<proteinExistence type="predicted"/>
<dbReference type="EMBL" id="SNWF01000005">
    <property type="protein sequence ID" value="TDN89667.1"/>
    <property type="molecule type" value="Genomic_DNA"/>
</dbReference>
<evidence type="ECO:0000256" key="2">
    <source>
        <dbReference type="SAM" id="Coils"/>
    </source>
</evidence>
<dbReference type="GO" id="GO:0030313">
    <property type="term" value="C:cell envelope"/>
    <property type="evidence" value="ECO:0007669"/>
    <property type="project" value="TreeGrafter"/>
</dbReference>
<feature type="coiled-coil region" evidence="2">
    <location>
        <begin position="137"/>
        <end position="164"/>
    </location>
</feature>
<evidence type="ECO:0000313" key="6">
    <source>
        <dbReference type="Proteomes" id="UP000294737"/>
    </source>
</evidence>
<evidence type="ECO:0000256" key="4">
    <source>
        <dbReference type="SAM" id="SignalP"/>
    </source>
</evidence>
<evidence type="ECO:0000256" key="3">
    <source>
        <dbReference type="SAM" id="MobiDB-lite"/>
    </source>
</evidence>